<keyword evidence="3" id="KW-0813">Transport</keyword>
<comment type="caution">
    <text evidence="18">The sequence shown here is derived from an EMBL/GenBank/DDBJ whole genome shotgun (WGS) entry which is preliminary data.</text>
</comment>
<dbReference type="Gene3D" id="3.40.50.300">
    <property type="entry name" value="P-loop containing nucleotide triphosphate hydrolases"/>
    <property type="match status" value="1"/>
</dbReference>
<evidence type="ECO:0000256" key="2">
    <source>
        <dbReference type="ARBA" id="ARBA00011469"/>
    </source>
</evidence>
<dbReference type="SMART" id="SM00382">
    <property type="entry name" value="AAA"/>
    <property type="match status" value="1"/>
</dbReference>
<dbReference type="PANTHER" id="PTHR43776">
    <property type="entry name" value="TRANSPORT ATP-BINDING PROTEIN"/>
    <property type="match status" value="1"/>
</dbReference>
<dbReference type="EMBL" id="PVUE01000005">
    <property type="protein sequence ID" value="PRZ42421.1"/>
    <property type="molecule type" value="Genomic_DNA"/>
</dbReference>
<reference evidence="18 19" key="1">
    <citation type="submission" date="2018-03" db="EMBL/GenBank/DDBJ databases">
        <title>Genomic Encyclopedia of Archaeal and Bacterial Type Strains, Phase II (KMG-II): from individual species to whole genera.</title>
        <authorList>
            <person name="Goeker M."/>
        </authorList>
    </citation>
    <scope>NUCLEOTIDE SEQUENCE [LARGE SCALE GENOMIC DNA]</scope>
    <source>
        <strain evidence="18 19">DSM 100065</strain>
    </source>
</reference>
<keyword evidence="8" id="KW-0378">Hydrolase</keyword>
<dbReference type="Pfam" id="PF08352">
    <property type="entry name" value="oligo_HPY"/>
    <property type="match status" value="1"/>
</dbReference>
<evidence type="ECO:0000256" key="9">
    <source>
        <dbReference type="ARBA" id="ARBA00022840"/>
    </source>
</evidence>
<dbReference type="PANTHER" id="PTHR43776:SF15">
    <property type="entry name" value="GLUTATHIONE IMPORT ATP-BINDING PROTEIN GSIA"/>
    <property type="match status" value="1"/>
</dbReference>
<feature type="domain" description="ABC transporter" evidence="17">
    <location>
        <begin position="15"/>
        <end position="261"/>
    </location>
</feature>
<dbReference type="FunFam" id="3.40.50.300:FF:000016">
    <property type="entry name" value="Oligopeptide ABC transporter ATP-binding component"/>
    <property type="match status" value="1"/>
</dbReference>
<dbReference type="Proteomes" id="UP000237752">
    <property type="component" value="Unassembled WGS sequence"/>
</dbReference>
<dbReference type="OrthoDB" id="2986442at2"/>
<gene>
    <name evidence="18" type="ORF">CLV47_10539</name>
</gene>
<comment type="subcellular location">
    <subcellularLocation>
        <location evidence="1">Cell inner membrane</location>
    </subcellularLocation>
</comment>
<dbReference type="InterPro" id="IPR050319">
    <property type="entry name" value="ABC_transp_ATP-bind"/>
</dbReference>
<sequence>MSTPNSSTQAPLVDVRGLDVTFEKKELFKKARVVRAVKDVSFQIAEGETLGLVGESGSGKSTTGRAVLQLVPVAAGDVTVAGQDLVALKGKALRAARRNMQMIFQDPYSSLDPSATVGASISEPLLVHEGMSAKDARARAVELLELVGLRESHVNRYPYEFSGGQRQRVAIARALALNPKFIVCDEAVSALDVSTQNQVINLLEKLRTEFGLSYLFIAHDLAIVRHISHRVAVMYLGHIVEIGPAERVYNDPAHPYTQVLLSAIPDASPYREKSNRILLKGELPDPANPPSGCPFQTRCAYVMDICKQQMPPMTSVDGGGDVACHLQTTGPALAGSPLGDLKPTNPAGPVVGTGPEDIIETTVGAEK</sequence>
<dbReference type="InterPro" id="IPR027417">
    <property type="entry name" value="P-loop_NTPase"/>
</dbReference>
<keyword evidence="4" id="KW-1003">Cell membrane</keyword>
<evidence type="ECO:0000256" key="14">
    <source>
        <dbReference type="ARBA" id="ARBA00039050"/>
    </source>
</evidence>
<keyword evidence="6" id="KW-0677">Repeat</keyword>
<evidence type="ECO:0000256" key="5">
    <source>
        <dbReference type="ARBA" id="ARBA00022519"/>
    </source>
</evidence>
<evidence type="ECO:0000256" key="7">
    <source>
        <dbReference type="ARBA" id="ARBA00022741"/>
    </source>
</evidence>
<evidence type="ECO:0000256" key="16">
    <source>
        <dbReference type="ARBA" id="ARBA00047640"/>
    </source>
</evidence>
<dbReference type="PROSITE" id="PS50893">
    <property type="entry name" value="ABC_TRANSPORTER_2"/>
    <property type="match status" value="1"/>
</dbReference>
<dbReference type="NCBIfam" id="TIGR01727">
    <property type="entry name" value="oligo_HPY"/>
    <property type="match status" value="1"/>
</dbReference>
<dbReference type="GO" id="GO:0055085">
    <property type="term" value="P:transmembrane transport"/>
    <property type="evidence" value="ECO:0007669"/>
    <property type="project" value="UniProtKB-ARBA"/>
</dbReference>
<keyword evidence="10" id="KW-1278">Translocase</keyword>
<dbReference type="GO" id="GO:0015833">
    <property type="term" value="P:peptide transport"/>
    <property type="evidence" value="ECO:0007669"/>
    <property type="project" value="InterPro"/>
</dbReference>
<evidence type="ECO:0000256" key="1">
    <source>
        <dbReference type="ARBA" id="ARBA00004533"/>
    </source>
</evidence>
<comment type="subunit">
    <text evidence="2">The complex is composed of two ATP-binding proteins (GsiA), two transmembrane proteins (GsiC and GsiD) and a solute-binding protein (GsiB).</text>
</comment>
<protein>
    <recommendedName>
        <fullName evidence="15">Glutathione import ATP-binding protein GsiA</fullName>
        <ecNumber evidence="14">7.4.2.10</ecNumber>
    </recommendedName>
</protein>
<keyword evidence="5" id="KW-0997">Cell inner membrane</keyword>
<comment type="similarity">
    <text evidence="13">Belongs to the ABC transporter superfamily. Glutathione importer (TC 3.A.1.5.11) family.</text>
</comment>
<keyword evidence="9 18" id="KW-0067">ATP-binding</keyword>
<dbReference type="CDD" id="cd03257">
    <property type="entry name" value="ABC_NikE_OppD_transporters"/>
    <property type="match status" value="1"/>
</dbReference>
<proteinExistence type="inferred from homology"/>
<keyword evidence="7" id="KW-0547">Nucleotide-binding</keyword>
<dbReference type="PROSITE" id="PS00211">
    <property type="entry name" value="ABC_TRANSPORTER_1"/>
    <property type="match status" value="1"/>
</dbReference>
<comment type="function">
    <text evidence="12">Part of the ABC transporter complex GsiABCD involved in glutathione import. Responsible for energy coupling to the transport system.</text>
</comment>
<dbReference type="SUPFAM" id="SSF52540">
    <property type="entry name" value="P-loop containing nucleoside triphosphate hydrolases"/>
    <property type="match status" value="1"/>
</dbReference>
<evidence type="ECO:0000256" key="12">
    <source>
        <dbReference type="ARBA" id="ARBA00037530"/>
    </source>
</evidence>
<dbReference type="GO" id="GO:0005886">
    <property type="term" value="C:plasma membrane"/>
    <property type="evidence" value="ECO:0007669"/>
    <property type="project" value="UniProtKB-SubCell"/>
</dbReference>
<dbReference type="GO" id="GO:0016887">
    <property type="term" value="F:ATP hydrolysis activity"/>
    <property type="evidence" value="ECO:0007669"/>
    <property type="project" value="InterPro"/>
</dbReference>
<organism evidence="18 19">
    <name type="scientific">Antricoccus suffuscus</name>
    <dbReference type="NCBI Taxonomy" id="1629062"/>
    <lineage>
        <taxon>Bacteria</taxon>
        <taxon>Bacillati</taxon>
        <taxon>Actinomycetota</taxon>
        <taxon>Actinomycetes</taxon>
        <taxon>Geodermatophilales</taxon>
        <taxon>Antricoccaceae</taxon>
        <taxon>Antricoccus</taxon>
    </lineage>
</organism>
<name>A0A2T1A1D9_9ACTN</name>
<dbReference type="RefSeq" id="WP_106348466.1">
    <property type="nucleotide sequence ID" value="NZ_PVUE01000005.1"/>
</dbReference>
<evidence type="ECO:0000256" key="10">
    <source>
        <dbReference type="ARBA" id="ARBA00022967"/>
    </source>
</evidence>
<dbReference type="InterPro" id="IPR003593">
    <property type="entry name" value="AAA+_ATPase"/>
</dbReference>
<dbReference type="InterPro" id="IPR003439">
    <property type="entry name" value="ABC_transporter-like_ATP-bd"/>
</dbReference>
<evidence type="ECO:0000256" key="11">
    <source>
        <dbReference type="ARBA" id="ARBA00023136"/>
    </source>
</evidence>
<evidence type="ECO:0000313" key="18">
    <source>
        <dbReference type="EMBL" id="PRZ42421.1"/>
    </source>
</evidence>
<keyword evidence="11" id="KW-0472">Membrane</keyword>
<dbReference type="Pfam" id="PF00005">
    <property type="entry name" value="ABC_tran"/>
    <property type="match status" value="1"/>
</dbReference>
<evidence type="ECO:0000256" key="6">
    <source>
        <dbReference type="ARBA" id="ARBA00022737"/>
    </source>
</evidence>
<accession>A0A2T1A1D9</accession>
<evidence type="ECO:0000313" key="19">
    <source>
        <dbReference type="Proteomes" id="UP000237752"/>
    </source>
</evidence>
<dbReference type="AlphaFoldDB" id="A0A2T1A1D9"/>
<evidence type="ECO:0000256" key="15">
    <source>
        <dbReference type="ARBA" id="ARBA00041187"/>
    </source>
</evidence>
<evidence type="ECO:0000259" key="17">
    <source>
        <dbReference type="PROSITE" id="PS50893"/>
    </source>
</evidence>
<evidence type="ECO:0000256" key="13">
    <source>
        <dbReference type="ARBA" id="ARBA00038416"/>
    </source>
</evidence>
<evidence type="ECO:0000256" key="3">
    <source>
        <dbReference type="ARBA" id="ARBA00022448"/>
    </source>
</evidence>
<dbReference type="EC" id="7.4.2.10" evidence="14"/>
<comment type="catalytic activity">
    <reaction evidence="16">
        <text>glutathione(out) + ATP + H2O = glutathione(in) + ADP + phosphate + H(+)</text>
        <dbReference type="Rhea" id="RHEA:29791"/>
        <dbReference type="ChEBI" id="CHEBI:15377"/>
        <dbReference type="ChEBI" id="CHEBI:15378"/>
        <dbReference type="ChEBI" id="CHEBI:30616"/>
        <dbReference type="ChEBI" id="CHEBI:43474"/>
        <dbReference type="ChEBI" id="CHEBI:57925"/>
        <dbReference type="ChEBI" id="CHEBI:456216"/>
        <dbReference type="EC" id="7.4.2.10"/>
    </reaction>
</comment>
<evidence type="ECO:0000256" key="8">
    <source>
        <dbReference type="ARBA" id="ARBA00022801"/>
    </source>
</evidence>
<keyword evidence="19" id="KW-1185">Reference proteome</keyword>
<dbReference type="InterPro" id="IPR017871">
    <property type="entry name" value="ABC_transporter-like_CS"/>
</dbReference>
<evidence type="ECO:0000256" key="4">
    <source>
        <dbReference type="ARBA" id="ARBA00022475"/>
    </source>
</evidence>
<dbReference type="GO" id="GO:0005524">
    <property type="term" value="F:ATP binding"/>
    <property type="evidence" value="ECO:0007669"/>
    <property type="project" value="UniProtKB-KW"/>
</dbReference>
<dbReference type="InterPro" id="IPR013563">
    <property type="entry name" value="Oligopep_ABC_C"/>
</dbReference>